<evidence type="ECO:0000313" key="5">
    <source>
        <dbReference type="EMBL" id="OLS01844.1"/>
    </source>
</evidence>
<dbReference type="SUPFAM" id="SSF82171">
    <property type="entry name" value="DPP6 N-terminal domain-like"/>
    <property type="match status" value="1"/>
</dbReference>
<accession>A0A1U7M3E8</accession>
<keyword evidence="3 5" id="KW-0378">Hydrolase</keyword>
<evidence type="ECO:0000256" key="3">
    <source>
        <dbReference type="ARBA" id="ARBA00022801"/>
    </source>
</evidence>
<keyword evidence="6" id="KW-1185">Reference proteome</keyword>
<dbReference type="GO" id="GO:0004252">
    <property type="term" value="F:serine-type endopeptidase activity"/>
    <property type="evidence" value="ECO:0007669"/>
    <property type="project" value="TreeGrafter"/>
</dbReference>
<name>A0A1U7M3E8_TISCR</name>
<dbReference type="InterPro" id="IPR001375">
    <property type="entry name" value="Peptidase_S9_cat"/>
</dbReference>
<gene>
    <name evidence="5" type="primary">ptpA</name>
    <name evidence="5" type="ORF">TICRE_22210</name>
</gene>
<evidence type="ECO:0000256" key="1">
    <source>
        <dbReference type="ARBA" id="ARBA00010040"/>
    </source>
</evidence>
<dbReference type="PANTHER" id="PTHR42776:SF27">
    <property type="entry name" value="DIPEPTIDYL PEPTIDASE FAMILY MEMBER 6"/>
    <property type="match status" value="1"/>
</dbReference>
<dbReference type="SUPFAM" id="SSF53474">
    <property type="entry name" value="alpha/beta-Hydrolases"/>
    <property type="match status" value="1"/>
</dbReference>
<feature type="domain" description="Peptidase S9 prolyl oligopeptidase catalytic" evidence="4">
    <location>
        <begin position="456"/>
        <end position="665"/>
    </location>
</feature>
<keyword evidence="2" id="KW-0645">Protease</keyword>
<sequence length="665" mass="77817">MEKLFLEDFTKYKYLSSLKFSPTASHTAFICNEVDLEDNSYKSQINLLDNNDNTIKKLKNSKHQSNLVWKDYETFIFCEDFQEDKKRREKGEPFTRICEMKIEDENPKELFEIPLNISSIKIIDDENFIFLASFDPAFSEFPNLDAEGKDELLDSLKEEKDYEILDEIPFWSNGEGFTNKKRTKLYLYNIAEEIYLPITDDFTDVYSFELDKDKENILMITNSFIDKKYTFTDLQIYNIEKDFLLKISPFEGFDYSYANFLEDKIIFIGSDMKDFGLNQNPHFYSCDLDGFRVKKISSDRFDFSTTNSIGSDSRYGSDSTTLVDESFLYFVTTEGDSSFINRIDINGKMEKLTNKKGSIDGFDVKNRNIEFIGLRSLRLQEIYLLKDKREIQLTNFNQWVMIDKTLSIPEKLTFRTEDATLIEGWVLKPTNFKLGKDYPAILNIHGGPKTAFGEVFFHEMQYLANEGFVVFFCNPRGSDGRGNKFADIRGKYGTIDYEDIMEFTDLVLEKYHFIDKDRLGVMGGSYGGFMTNWIIGHTGRFKAAISERSISNWISKFGTTDIGYYFVDDQIAATPWNDFNQLWNSSPMKYADKVTTPTLFIHSEEDYRCWLPEGIQMFTSLKYHGVESRLCMFRGENHELSRSGKPKHRIRRLVEIKNWFEKYLK</sequence>
<evidence type="ECO:0000313" key="6">
    <source>
        <dbReference type="Proteomes" id="UP000186112"/>
    </source>
</evidence>
<dbReference type="Gene3D" id="3.40.50.1820">
    <property type="entry name" value="alpha/beta hydrolase"/>
    <property type="match status" value="1"/>
</dbReference>
<comment type="similarity">
    <text evidence="1">Belongs to the peptidase S9C family.</text>
</comment>
<dbReference type="PANTHER" id="PTHR42776">
    <property type="entry name" value="SERINE PEPTIDASE S9 FAMILY MEMBER"/>
    <property type="match status" value="1"/>
</dbReference>
<reference evidence="5 6" key="1">
    <citation type="submission" date="2016-02" db="EMBL/GenBank/DDBJ databases">
        <title>Genome sequence of Tissierella creatinophila DSM 6911.</title>
        <authorList>
            <person name="Poehlein A."/>
            <person name="Daniel R."/>
        </authorList>
    </citation>
    <scope>NUCLEOTIDE SEQUENCE [LARGE SCALE GENOMIC DNA]</scope>
    <source>
        <strain evidence="5 6">DSM 6911</strain>
    </source>
</reference>
<dbReference type="GO" id="GO:0006508">
    <property type="term" value="P:proteolysis"/>
    <property type="evidence" value="ECO:0007669"/>
    <property type="project" value="UniProtKB-KW"/>
</dbReference>
<dbReference type="AlphaFoldDB" id="A0A1U7M3E8"/>
<dbReference type="FunFam" id="3.40.50.1820:FF:000028">
    <property type="entry name" value="S9 family peptidase"/>
    <property type="match status" value="1"/>
</dbReference>
<evidence type="ECO:0000259" key="4">
    <source>
        <dbReference type="Pfam" id="PF00326"/>
    </source>
</evidence>
<protein>
    <submittedName>
        <fullName evidence="5">Prolyl tripeptidyl peptidase</fullName>
        <ecNumber evidence="5">3.4.14.12</ecNumber>
    </submittedName>
</protein>
<dbReference type="EMBL" id="LTDM01000059">
    <property type="protein sequence ID" value="OLS01844.1"/>
    <property type="molecule type" value="Genomic_DNA"/>
</dbReference>
<organism evidence="5 6">
    <name type="scientific">Tissierella creatinophila DSM 6911</name>
    <dbReference type="NCBI Taxonomy" id="1123403"/>
    <lineage>
        <taxon>Bacteria</taxon>
        <taxon>Bacillati</taxon>
        <taxon>Bacillota</taxon>
        <taxon>Tissierellia</taxon>
        <taxon>Tissierellales</taxon>
        <taxon>Tissierellaceae</taxon>
        <taxon>Tissierella</taxon>
    </lineage>
</organism>
<comment type="caution">
    <text evidence="5">The sequence shown here is derived from an EMBL/GenBank/DDBJ whole genome shotgun (WGS) entry which is preliminary data.</text>
</comment>
<dbReference type="Proteomes" id="UP000186112">
    <property type="component" value="Unassembled WGS sequence"/>
</dbReference>
<dbReference type="InterPro" id="IPR029058">
    <property type="entry name" value="AB_hydrolase_fold"/>
</dbReference>
<dbReference type="Pfam" id="PF00326">
    <property type="entry name" value="Peptidase_S9"/>
    <property type="match status" value="1"/>
</dbReference>
<dbReference type="EC" id="3.4.14.12" evidence="5"/>
<proteinExistence type="inferred from homology"/>
<dbReference type="RefSeq" id="WP_075728036.1">
    <property type="nucleotide sequence ID" value="NZ_LTDM01000059.1"/>
</dbReference>
<dbReference type="OrthoDB" id="108903at2"/>
<evidence type="ECO:0000256" key="2">
    <source>
        <dbReference type="ARBA" id="ARBA00022670"/>
    </source>
</evidence>